<accession>A0A3B0TUG8</accession>
<feature type="domain" description="ABC transporter substrate-binding protein PnrA-like" evidence="7">
    <location>
        <begin position="45"/>
        <end position="330"/>
    </location>
</feature>
<sequence>MKTKTLSKSLASKVGILAGGIALGAMLAGSALAEPAIIYDLGGKFDKSFNESAYNGATAWAEETGLSFQDIELQTDAQREQALRQFARRGSNPIVVAGFSWATALGKVAAEFPETNFAIIDMVVDAPNVRSVVFNEHEGSFLVGALAAMKSETGKVGFVGGMDIPLIRKFYCGYAQGARAVNPDVELFENYTGTTPAAWNDPITAGELAKAAMARGADVIYAAAGGSGLGVLQAAADEGKFSIGVDANQNYIQPGSVLTSMLKRVDLAVASAFADQTNGEWTSGFQVMGIGNDGVGWSLDEFNADLITDEMKEAVDALSAKIQSGEIVVHDYTTDGSCPVS</sequence>
<dbReference type="PANTHER" id="PTHR34296">
    <property type="entry name" value="TRANSCRIPTIONAL ACTIVATOR PROTEIN MED"/>
    <property type="match status" value="1"/>
</dbReference>
<keyword evidence="6" id="KW-0449">Lipoprotein</keyword>
<dbReference type="GO" id="GO:0005886">
    <property type="term" value="C:plasma membrane"/>
    <property type="evidence" value="ECO:0007669"/>
    <property type="project" value="UniProtKB-SubCell"/>
</dbReference>
<organism evidence="8">
    <name type="scientific">hydrothermal vent metagenome</name>
    <dbReference type="NCBI Taxonomy" id="652676"/>
    <lineage>
        <taxon>unclassified sequences</taxon>
        <taxon>metagenomes</taxon>
        <taxon>ecological metagenomes</taxon>
    </lineage>
</organism>
<dbReference type="SUPFAM" id="SSF53822">
    <property type="entry name" value="Periplasmic binding protein-like I"/>
    <property type="match status" value="1"/>
</dbReference>
<evidence type="ECO:0000256" key="6">
    <source>
        <dbReference type="ARBA" id="ARBA00023288"/>
    </source>
</evidence>
<evidence type="ECO:0000256" key="2">
    <source>
        <dbReference type="ARBA" id="ARBA00008610"/>
    </source>
</evidence>
<dbReference type="InterPro" id="IPR028082">
    <property type="entry name" value="Peripla_BP_I"/>
</dbReference>
<dbReference type="InterPro" id="IPR050957">
    <property type="entry name" value="BMP_lipoprotein"/>
</dbReference>
<evidence type="ECO:0000313" key="8">
    <source>
        <dbReference type="EMBL" id="VAW22311.1"/>
    </source>
</evidence>
<comment type="subcellular location">
    <subcellularLocation>
        <location evidence="1">Cell membrane</location>
        <topology evidence="1">Lipid-anchor</topology>
    </subcellularLocation>
</comment>
<gene>
    <name evidence="8" type="ORF">MNBD_ALPHA11-1415</name>
</gene>
<dbReference type="CDD" id="cd06354">
    <property type="entry name" value="PBP1_PrnA-like"/>
    <property type="match status" value="1"/>
</dbReference>
<proteinExistence type="inferred from homology"/>
<evidence type="ECO:0000256" key="5">
    <source>
        <dbReference type="ARBA" id="ARBA00023136"/>
    </source>
</evidence>
<keyword evidence="4" id="KW-0732">Signal</keyword>
<keyword evidence="3" id="KW-1003">Cell membrane</keyword>
<dbReference type="InterPro" id="IPR003760">
    <property type="entry name" value="PnrA-like"/>
</dbReference>
<dbReference type="Gene3D" id="3.40.50.2300">
    <property type="match status" value="2"/>
</dbReference>
<dbReference type="EMBL" id="UOEQ01000409">
    <property type="protein sequence ID" value="VAW22311.1"/>
    <property type="molecule type" value="Genomic_DNA"/>
</dbReference>
<reference evidence="8" key="1">
    <citation type="submission" date="2018-06" db="EMBL/GenBank/DDBJ databases">
        <authorList>
            <person name="Zhirakovskaya E."/>
        </authorList>
    </citation>
    <scope>NUCLEOTIDE SEQUENCE</scope>
</reference>
<protein>
    <recommendedName>
        <fullName evidence="7">ABC transporter substrate-binding protein PnrA-like domain-containing protein</fullName>
    </recommendedName>
</protein>
<keyword evidence="5" id="KW-0472">Membrane</keyword>
<dbReference type="AlphaFoldDB" id="A0A3B0TUG8"/>
<evidence type="ECO:0000259" key="7">
    <source>
        <dbReference type="Pfam" id="PF02608"/>
    </source>
</evidence>
<evidence type="ECO:0000256" key="3">
    <source>
        <dbReference type="ARBA" id="ARBA00022475"/>
    </source>
</evidence>
<dbReference type="PANTHER" id="PTHR34296:SF2">
    <property type="entry name" value="ABC TRANSPORTER GUANOSINE-BINDING PROTEIN NUPN"/>
    <property type="match status" value="1"/>
</dbReference>
<evidence type="ECO:0000256" key="1">
    <source>
        <dbReference type="ARBA" id="ARBA00004193"/>
    </source>
</evidence>
<dbReference type="Pfam" id="PF02608">
    <property type="entry name" value="Bmp"/>
    <property type="match status" value="1"/>
</dbReference>
<evidence type="ECO:0000256" key="4">
    <source>
        <dbReference type="ARBA" id="ARBA00022729"/>
    </source>
</evidence>
<comment type="similarity">
    <text evidence="2">Belongs to the BMP lipoprotein family.</text>
</comment>
<name>A0A3B0TUG8_9ZZZZ</name>